<comment type="caution">
    <text evidence="5">The sequence shown here is derived from an EMBL/GenBank/DDBJ whole genome shotgun (WGS) entry which is preliminary data.</text>
</comment>
<dbReference type="Gene3D" id="3.40.50.150">
    <property type="entry name" value="Vaccinia Virus protein VP39"/>
    <property type="match status" value="1"/>
</dbReference>
<keyword evidence="3" id="KW-1133">Transmembrane helix</keyword>
<dbReference type="AlphaFoldDB" id="A0ABD3P3G5"/>
<keyword evidence="6" id="KW-1185">Reference proteome</keyword>
<dbReference type="GO" id="GO:0009307">
    <property type="term" value="P:DNA restriction-modification system"/>
    <property type="evidence" value="ECO:0007669"/>
    <property type="project" value="UniProtKB-KW"/>
</dbReference>
<dbReference type="GO" id="GO:0008168">
    <property type="term" value="F:methyltransferase activity"/>
    <property type="evidence" value="ECO:0007669"/>
    <property type="project" value="UniProtKB-KW"/>
</dbReference>
<reference evidence="5 6" key="1">
    <citation type="submission" date="2024-10" db="EMBL/GenBank/DDBJ databases">
        <title>Updated reference genomes for cyclostephanoid diatoms.</title>
        <authorList>
            <person name="Roberts W.R."/>
            <person name="Alverson A.J."/>
        </authorList>
    </citation>
    <scope>NUCLEOTIDE SEQUENCE [LARGE SCALE GENOMIC DNA]</scope>
    <source>
        <strain evidence="5 6">AJA010-31</strain>
    </source>
</reference>
<proteinExistence type="predicted"/>
<keyword evidence="3" id="KW-0472">Membrane</keyword>
<evidence type="ECO:0000256" key="1">
    <source>
        <dbReference type="ARBA" id="ARBA00022603"/>
    </source>
</evidence>
<evidence type="ECO:0000313" key="6">
    <source>
        <dbReference type="Proteomes" id="UP001530400"/>
    </source>
</evidence>
<dbReference type="InterPro" id="IPR002052">
    <property type="entry name" value="DNA_methylase_N6_adenine_CS"/>
</dbReference>
<dbReference type="GO" id="GO:0032259">
    <property type="term" value="P:methylation"/>
    <property type="evidence" value="ECO:0007669"/>
    <property type="project" value="UniProtKB-KW"/>
</dbReference>
<dbReference type="PANTHER" id="PTHR13370:SF3">
    <property type="entry name" value="TRNA (GUANINE(10)-N2)-METHYLTRANSFERASE HOMOLOG"/>
    <property type="match status" value="1"/>
</dbReference>
<keyword evidence="2" id="KW-0808">Transferase</keyword>
<protein>
    <recommendedName>
        <fullName evidence="4">Methyltransferase domain-containing protein</fullName>
    </recommendedName>
</protein>
<dbReference type="Pfam" id="PF13847">
    <property type="entry name" value="Methyltransf_31"/>
    <property type="match status" value="1"/>
</dbReference>
<evidence type="ECO:0000313" key="5">
    <source>
        <dbReference type="EMBL" id="KAL3782284.1"/>
    </source>
</evidence>
<feature type="transmembrane region" description="Helical" evidence="3">
    <location>
        <begin position="6"/>
        <end position="29"/>
    </location>
</feature>
<accession>A0ABD3P3G5</accession>
<dbReference type="PRINTS" id="PR00507">
    <property type="entry name" value="N12N6MTFRASE"/>
</dbReference>
<dbReference type="EMBL" id="JALLPJ020000813">
    <property type="protein sequence ID" value="KAL3782284.1"/>
    <property type="molecule type" value="Genomic_DNA"/>
</dbReference>
<gene>
    <name evidence="5" type="ORF">ACHAWO_003618</name>
</gene>
<sequence length="536" mass="59701">MNHKLITIASLMVINTIDITTALFAGVAVRSCQGRRHKSSFCRLILRERCARCLHASNGLIEKNTAASIHQQLVIFRPPSRHTYGFVDDESNYDLPQLELGALIHHICETAEFEFVPVIQREHVEQRELHDVAVQGKIRSRVQKSSLKVQSLYWMNGNISLNVVAMAASKAILTHATLLINASYEFTQDEWNAADNFDDAKYQELLGTNVDVIDMTNANLGIQQKNSFLQRVAFLFHTRELPFITDLDDPIILHHVNESDIAGTIHYIHFGKRIAIGPAGTKGAPSQTLRRTHRGLLREYAIKNRMNEYDAGDFARSNISTAMEPEIGFLMANLALAGSHDSSGSIRFLDPCCGSGSLLLYSAALGATQLVGVDSNPSVWIGADAEFENHGHANPNFIEGDVFNPTKTIVLSTSDSFDAIVCDPPYNIGAPVFIDKKDSRPRNRFRDHNETNNISTTNEINNSDDVTQAILLLAGNVLVNRGRVVFFLPVKGKTQTPCAIKQYDDMLQSANLSLVFERKQQFTSTFSRWLVCLEKT</sequence>
<dbReference type="SUPFAM" id="SSF53335">
    <property type="entry name" value="S-adenosyl-L-methionine-dependent methyltransferases"/>
    <property type="match status" value="1"/>
</dbReference>
<dbReference type="InterPro" id="IPR029063">
    <property type="entry name" value="SAM-dependent_MTases_sf"/>
</dbReference>
<feature type="domain" description="Methyltransferase" evidence="4">
    <location>
        <begin position="345"/>
        <end position="423"/>
    </location>
</feature>
<keyword evidence="1" id="KW-0489">Methyltransferase</keyword>
<dbReference type="PANTHER" id="PTHR13370">
    <property type="entry name" value="RNA METHYLASE-RELATED"/>
    <property type="match status" value="1"/>
</dbReference>
<dbReference type="InterPro" id="IPR025714">
    <property type="entry name" value="Methyltranfer_dom"/>
</dbReference>
<name>A0ABD3P3G5_9STRA</name>
<dbReference type="CDD" id="cd02440">
    <property type="entry name" value="AdoMet_MTases"/>
    <property type="match status" value="1"/>
</dbReference>
<keyword evidence="3" id="KW-0812">Transmembrane</keyword>
<evidence type="ECO:0000259" key="4">
    <source>
        <dbReference type="Pfam" id="PF13847"/>
    </source>
</evidence>
<dbReference type="Proteomes" id="UP001530400">
    <property type="component" value="Unassembled WGS sequence"/>
</dbReference>
<organism evidence="5 6">
    <name type="scientific">Cyclotella atomus</name>
    <dbReference type="NCBI Taxonomy" id="382360"/>
    <lineage>
        <taxon>Eukaryota</taxon>
        <taxon>Sar</taxon>
        <taxon>Stramenopiles</taxon>
        <taxon>Ochrophyta</taxon>
        <taxon>Bacillariophyta</taxon>
        <taxon>Coscinodiscophyceae</taxon>
        <taxon>Thalassiosirophycidae</taxon>
        <taxon>Stephanodiscales</taxon>
        <taxon>Stephanodiscaceae</taxon>
        <taxon>Cyclotella</taxon>
    </lineage>
</organism>
<evidence type="ECO:0000256" key="2">
    <source>
        <dbReference type="ARBA" id="ARBA00022679"/>
    </source>
</evidence>
<dbReference type="PROSITE" id="PS00092">
    <property type="entry name" value="N6_MTASE"/>
    <property type="match status" value="1"/>
</dbReference>
<evidence type="ECO:0000256" key="3">
    <source>
        <dbReference type="SAM" id="Phobius"/>
    </source>
</evidence>